<feature type="compositionally biased region" description="Basic and acidic residues" evidence="1">
    <location>
        <begin position="27"/>
        <end position="46"/>
    </location>
</feature>
<dbReference type="RefSeq" id="WP_274923836.1">
    <property type="nucleotide sequence ID" value="NZ_JAKELO010000002.1"/>
</dbReference>
<evidence type="ECO:0000313" key="2">
    <source>
        <dbReference type="EMBL" id="MDE4907172.1"/>
    </source>
</evidence>
<dbReference type="AlphaFoldDB" id="A0A9Q4KR65"/>
<evidence type="ECO:0000313" key="3">
    <source>
        <dbReference type="Proteomes" id="UP001143747"/>
    </source>
</evidence>
<reference evidence="2" key="1">
    <citation type="submission" date="2022-01" db="EMBL/GenBank/DDBJ databases">
        <title>Draft genome of Methanogenium marinum DSM 15558.</title>
        <authorList>
            <person name="Chen S.-C."/>
            <person name="You Y.-T."/>
        </authorList>
    </citation>
    <scope>NUCLEOTIDE SEQUENCE</scope>
    <source>
        <strain evidence="2">DSM 15558</strain>
    </source>
</reference>
<feature type="compositionally biased region" description="Polar residues" evidence="1">
    <location>
        <begin position="11"/>
        <end position="23"/>
    </location>
</feature>
<accession>A0A9Q4KR65</accession>
<sequence length="86" mass="9677">MNEIEEPKNRYLNTSPGQPSTPVRENCSAKEKCKNSAEEQNKRTEQKPTGQNPADSVNKRGECMQPTDTKNRIKNSNPTTRPCTNV</sequence>
<proteinExistence type="predicted"/>
<comment type="caution">
    <text evidence="2">The sequence shown here is derived from an EMBL/GenBank/DDBJ whole genome shotgun (WGS) entry which is preliminary data.</text>
</comment>
<keyword evidence="3" id="KW-1185">Reference proteome</keyword>
<evidence type="ECO:0000256" key="1">
    <source>
        <dbReference type="SAM" id="MobiDB-lite"/>
    </source>
</evidence>
<protein>
    <submittedName>
        <fullName evidence="2">Uncharacterized protein</fullName>
    </submittedName>
</protein>
<dbReference type="Proteomes" id="UP001143747">
    <property type="component" value="Unassembled WGS sequence"/>
</dbReference>
<organism evidence="2 3">
    <name type="scientific">Methanogenium marinum</name>
    <dbReference type="NCBI Taxonomy" id="348610"/>
    <lineage>
        <taxon>Archaea</taxon>
        <taxon>Methanobacteriati</taxon>
        <taxon>Methanobacteriota</taxon>
        <taxon>Stenosarchaea group</taxon>
        <taxon>Methanomicrobia</taxon>
        <taxon>Methanomicrobiales</taxon>
        <taxon>Methanomicrobiaceae</taxon>
        <taxon>Methanogenium</taxon>
    </lineage>
</organism>
<feature type="region of interest" description="Disordered" evidence="1">
    <location>
        <begin position="1"/>
        <end position="86"/>
    </location>
</feature>
<name>A0A9Q4KR65_9EURY</name>
<dbReference type="EMBL" id="JAKELO010000002">
    <property type="protein sequence ID" value="MDE4907172.1"/>
    <property type="molecule type" value="Genomic_DNA"/>
</dbReference>
<gene>
    <name evidence="2" type="ORF">L0665_00830</name>
</gene>
<feature type="compositionally biased region" description="Polar residues" evidence="1">
    <location>
        <begin position="74"/>
        <end position="86"/>
    </location>
</feature>